<dbReference type="CDD" id="cd17535">
    <property type="entry name" value="REC_NarL-like"/>
    <property type="match status" value="1"/>
</dbReference>
<dbReference type="PROSITE" id="PS50110">
    <property type="entry name" value="RESPONSE_REGULATORY"/>
    <property type="match status" value="1"/>
</dbReference>
<dbReference type="SUPFAM" id="SSF52172">
    <property type="entry name" value="CheY-like"/>
    <property type="match status" value="1"/>
</dbReference>
<dbReference type="PROSITE" id="PS50043">
    <property type="entry name" value="HTH_LUXR_2"/>
    <property type="match status" value="1"/>
</dbReference>
<evidence type="ECO:0000256" key="3">
    <source>
        <dbReference type="ARBA" id="ARBA00023125"/>
    </source>
</evidence>
<evidence type="ECO:0000256" key="2">
    <source>
        <dbReference type="ARBA" id="ARBA00023015"/>
    </source>
</evidence>
<feature type="domain" description="Response regulatory" evidence="7">
    <location>
        <begin position="21"/>
        <end position="137"/>
    </location>
</feature>
<keyword evidence="1 5" id="KW-0597">Phosphoprotein</keyword>
<keyword evidence="4" id="KW-0804">Transcription</keyword>
<dbReference type="SMART" id="SM00448">
    <property type="entry name" value="REC"/>
    <property type="match status" value="1"/>
</dbReference>
<dbReference type="Proteomes" id="UP001240250">
    <property type="component" value="Unassembled WGS sequence"/>
</dbReference>
<gene>
    <name evidence="8" type="ORF">JO380_002968</name>
</gene>
<dbReference type="InterPro" id="IPR039420">
    <property type="entry name" value="WalR-like"/>
</dbReference>
<dbReference type="CDD" id="cd06170">
    <property type="entry name" value="LuxR_C_like"/>
    <property type="match status" value="1"/>
</dbReference>
<dbReference type="InterPro" id="IPR011006">
    <property type="entry name" value="CheY-like_superfamily"/>
</dbReference>
<dbReference type="Gene3D" id="3.40.50.2300">
    <property type="match status" value="1"/>
</dbReference>
<evidence type="ECO:0000259" key="7">
    <source>
        <dbReference type="PROSITE" id="PS50110"/>
    </source>
</evidence>
<keyword evidence="3 8" id="KW-0238">DNA-binding</keyword>
<accession>A0ABU0GMK1</accession>
<dbReference type="Pfam" id="PF00196">
    <property type="entry name" value="GerE"/>
    <property type="match status" value="1"/>
</dbReference>
<dbReference type="GO" id="GO:0003677">
    <property type="term" value="F:DNA binding"/>
    <property type="evidence" value="ECO:0007669"/>
    <property type="project" value="UniProtKB-KW"/>
</dbReference>
<dbReference type="Pfam" id="PF00072">
    <property type="entry name" value="Response_reg"/>
    <property type="match status" value="1"/>
</dbReference>
<dbReference type="InterPro" id="IPR058245">
    <property type="entry name" value="NreC/VraR/RcsB-like_REC"/>
</dbReference>
<feature type="domain" description="HTH luxR-type" evidence="6">
    <location>
        <begin position="155"/>
        <end position="220"/>
    </location>
</feature>
<proteinExistence type="predicted"/>
<keyword evidence="9" id="KW-1185">Reference proteome</keyword>
<feature type="modified residue" description="4-aspartylphosphate" evidence="5">
    <location>
        <position position="72"/>
    </location>
</feature>
<dbReference type="EMBL" id="JAUSVM010000001">
    <property type="protein sequence ID" value="MDQ0426587.1"/>
    <property type="molecule type" value="Genomic_DNA"/>
</dbReference>
<reference evidence="8 9" key="1">
    <citation type="submission" date="2023-07" db="EMBL/GenBank/DDBJ databases">
        <title>Sequencing the genomes of 1000 actinobacteria strains.</title>
        <authorList>
            <person name="Klenk H.-P."/>
        </authorList>
    </citation>
    <scope>NUCLEOTIDE SEQUENCE [LARGE SCALE GENOMIC DNA]</scope>
    <source>
        <strain evidence="8 9">DSM 14785</strain>
    </source>
</reference>
<sequence length="230" mass="24457">MSATSQSTPAPGPGARTAPISVMIVDDHEVVRRGIAEVVERTDGMTVVAEAGSVADGVRRATLVRPQVMLVDLQLPDGTGIDLMRAVKETLPTARAIVLTSFDDDDALAAALDAGASAYLLKSVRGAEITDVIRAVAAGRTLLDDRTVARRRAGHEDPTESLTPSELRVLDLIGEGLSNREIAERLGVAEKTVKNHITSLLAKMGLQRRTQVAAWVASRKNSGWRAEPGH</sequence>
<dbReference type="PRINTS" id="PR00038">
    <property type="entry name" value="HTHLUXR"/>
</dbReference>
<evidence type="ECO:0000259" key="6">
    <source>
        <dbReference type="PROSITE" id="PS50043"/>
    </source>
</evidence>
<evidence type="ECO:0000313" key="9">
    <source>
        <dbReference type="Proteomes" id="UP001240250"/>
    </source>
</evidence>
<comment type="caution">
    <text evidence="8">The sequence shown here is derived from an EMBL/GenBank/DDBJ whole genome shotgun (WGS) entry which is preliminary data.</text>
</comment>
<dbReference type="PANTHER" id="PTHR43214:SF24">
    <property type="entry name" value="TRANSCRIPTIONAL REGULATORY PROTEIN NARL-RELATED"/>
    <property type="match status" value="1"/>
</dbReference>
<dbReference type="InterPro" id="IPR000792">
    <property type="entry name" value="Tscrpt_reg_LuxR_C"/>
</dbReference>
<evidence type="ECO:0000256" key="4">
    <source>
        <dbReference type="ARBA" id="ARBA00023163"/>
    </source>
</evidence>
<evidence type="ECO:0000313" key="8">
    <source>
        <dbReference type="EMBL" id="MDQ0426587.1"/>
    </source>
</evidence>
<dbReference type="InterPro" id="IPR001789">
    <property type="entry name" value="Sig_transdc_resp-reg_receiver"/>
</dbReference>
<evidence type="ECO:0000256" key="1">
    <source>
        <dbReference type="ARBA" id="ARBA00022553"/>
    </source>
</evidence>
<organism evidence="8 9">
    <name type="scientific">Cellulomonas iranensis</name>
    <dbReference type="NCBI Taxonomy" id="76862"/>
    <lineage>
        <taxon>Bacteria</taxon>
        <taxon>Bacillati</taxon>
        <taxon>Actinomycetota</taxon>
        <taxon>Actinomycetes</taxon>
        <taxon>Micrococcales</taxon>
        <taxon>Cellulomonadaceae</taxon>
        <taxon>Cellulomonas</taxon>
    </lineage>
</organism>
<name>A0ABU0GMK1_9CELL</name>
<dbReference type="PROSITE" id="PS00622">
    <property type="entry name" value="HTH_LUXR_1"/>
    <property type="match status" value="1"/>
</dbReference>
<keyword evidence="2" id="KW-0805">Transcription regulation</keyword>
<protein>
    <submittedName>
        <fullName evidence="8">DNA-binding NarL/FixJ family response regulator</fullName>
    </submittedName>
</protein>
<dbReference type="SMART" id="SM00421">
    <property type="entry name" value="HTH_LUXR"/>
    <property type="match status" value="1"/>
</dbReference>
<dbReference type="PANTHER" id="PTHR43214">
    <property type="entry name" value="TWO-COMPONENT RESPONSE REGULATOR"/>
    <property type="match status" value="1"/>
</dbReference>
<evidence type="ECO:0000256" key="5">
    <source>
        <dbReference type="PROSITE-ProRule" id="PRU00169"/>
    </source>
</evidence>